<keyword evidence="2" id="KW-1185">Reference proteome</keyword>
<dbReference type="EMBL" id="BSPC01000007">
    <property type="protein sequence ID" value="GLS17973.1"/>
    <property type="molecule type" value="Genomic_DNA"/>
</dbReference>
<dbReference type="RefSeq" id="WP_284310803.1">
    <property type="nucleotide sequence ID" value="NZ_BSPC01000007.1"/>
</dbReference>
<organism evidence="1 2">
    <name type="scientific">Labrys miyagiensis</name>
    <dbReference type="NCBI Taxonomy" id="346912"/>
    <lineage>
        <taxon>Bacteria</taxon>
        <taxon>Pseudomonadati</taxon>
        <taxon>Pseudomonadota</taxon>
        <taxon>Alphaproteobacteria</taxon>
        <taxon>Hyphomicrobiales</taxon>
        <taxon>Xanthobacteraceae</taxon>
        <taxon>Labrys</taxon>
    </lineage>
</organism>
<gene>
    <name evidence="1" type="ORF">GCM10007874_09890</name>
</gene>
<dbReference type="Proteomes" id="UP001156882">
    <property type="component" value="Unassembled WGS sequence"/>
</dbReference>
<reference evidence="2" key="1">
    <citation type="journal article" date="2019" name="Int. J. Syst. Evol. Microbiol.">
        <title>The Global Catalogue of Microorganisms (GCM) 10K type strain sequencing project: providing services to taxonomists for standard genome sequencing and annotation.</title>
        <authorList>
            <consortium name="The Broad Institute Genomics Platform"/>
            <consortium name="The Broad Institute Genome Sequencing Center for Infectious Disease"/>
            <person name="Wu L."/>
            <person name="Ma J."/>
        </authorList>
    </citation>
    <scope>NUCLEOTIDE SEQUENCE [LARGE SCALE GENOMIC DNA]</scope>
    <source>
        <strain evidence="2">NBRC 101365</strain>
    </source>
</reference>
<sequence>MSSPLDITQVSNLALDLLDEAPLTSFDTDTGHVARWFRRNFWPVAWSLMRKHPWNFALARANLAADAAVPVFGAQYAYPIPPDCLRVLPLSADGREDGREVWYKAEGQQILTNEPPPRPVRYIRRIDTPGLFDAQFVDVLAATLAQKAAHFITGKQSYAQALGQMAAGLLAEAQMIDALEGAPDGPIDDFWLDARRA</sequence>
<comment type="caution">
    <text evidence="1">The sequence shown here is derived from an EMBL/GenBank/DDBJ whole genome shotgun (WGS) entry which is preliminary data.</text>
</comment>
<accession>A0ABQ6CC75</accession>
<name>A0ABQ6CC75_9HYPH</name>
<evidence type="ECO:0000313" key="2">
    <source>
        <dbReference type="Proteomes" id="UP001156882"/>
    </source>
</evidence>
<evidence type="ECO:0000313" key="1">
    <source>
        <dbReference type="EMBL" id="GLS17973.1"/>
    </source>
</evidence>
<protein>
    <submittedName>
        <fullName evidence="1">Uncharacterized protein</fullName>
    </submittedName>
</protein>
<proteinExistence type="predicted"/>